<evidence type="ECO:0000256" key="4">
    <source>
        <dbReference type="ARBA" id="ARBA00022475"/>
    </source>
</evidence>
<keyword evidence="8" id="KW-0406">Ion transport</keyword>
<keyword evidence="5 12" id="KW-0812">Transmembrane</keyword>
<evidence type="ECO:0000256" key="1">
    <source>
        <dbReference type="ARBA" id="ARBA00004651"/>
    </source>
</evidence>
<feature type="transmembrane region" description="Helical" evidence="12">
    <location>
        <begin position="189"/>
        <end position="213"/>
    </location>
</feature>
<keyword evidence="4" id="KW-1003">Cell membrane</keyword>
<reference evidence="13 14" key="1">
    <citation type="journal article" date="2018" name="Gigascience">
        <title>Genomes of trombidid mites reveal novel predicted allergens and laterally-transferred genes associated with secondary metabolism.</title>
        <authorList>
            <person name="Dong X."/>
            <person name="Chaisiri K."/>
            <person name="Xia D."/>
            <person name="Armstrong S.D."/>
            <person name="Fang Y."/>
            <person name="Donnelly M.J."/>
            <person name="Kadowaki T."/>
            <person name="McGarry J.W."/>
            <person name="Darby A.C."/>
            <person name="Makepeace B.L."/>
        </authorList>
    </citation>
    <scope>NUCLEOTIDE SEQUENCE [LARGE SCALE GENOMIC DNA]</scope>
    <source>
        <strain evidence="13">UoL-UT</strain>
    </source>
</reference>
<evidence type="ECO:0000256" key="10">
    <source>
        <dbReference type="ARBA" id="ARBA00023201"/>
    </source>
</evidence>
<dbReference type="CDD" id="cd11492">
    <property type="entry name" value="SLC5sbd_NIS-SMVT"/>
    <property type="match status" value="1"/>
</dbReference>
<name>A0A443S7N9_9ACAR</name>
<dbReference type="VEuPathDB" id="VectorBase:LDEU008604"/>
<accession>A0A443S7N9</accession>
<dbReference type="GO" id="GO:0005886">
    <property type="term" value="C:plasma membrane"/>
    <property type="evidence" value="ECO:0007669"/>
    <property type="project" value="UniProtKB-SubCell"/>
</dbReference>
<gene>
    <name evidence="13" type="ORF">B4U80_03216</name>
</gene>
<evidence type="ECO:0000256" key="12">
    <source>
        <dbReference type="SAM" id="Phobius"/>
    </source>
</evidence>
<dbReference type="GO" id="GO:0006814">
    <property type="term" value="P:sodium ion transport"/>
    <property type="evidence" value="ECO:0007669"/>
    <property type="project" value="UniProtKB-KW"/>
</dbReference>
<comment type="subcellular location">
    <subcellularLocation>
        <location evidence="1">Cell membrane</location>
        <topology evidence="1">Multi-pass membrane protein</topology>
    </subcellularLocation>
</comment>
<evidence type="ECO:0000256" key="2">
    <source>
        <dbReference type="ARBA" id="ARBA00006434"/>
    </source>
</evidence>
<evidence type="ECO:0000313" key="14">
    <source>
        <dbReference type="Proteomes" id="UP000288716"/>
    </source>
</evidence>
<keyword evidence="10" id="KW-0739">Sodium transport</keyword>
<comment type="caution">
    <text evidence="13">The sequence shown here is derived from an EMBL/GenBank/DDBJ whole genome shotgun (WGS) entry which is preliminary data.</text>
</comment>
<feature type="transmembrane region" description="Helical" evidence="12">
    <location>
        <begin position="158"/>
        <end position="177"/>
    </location>
</feature>
<feature type="transmembrane region" description="Helical" evidence="12">
    <location>
        <begin position="335"/>
        <end position="360"/>
    </location>
</feature>
<dbReference type="GO" id="GO:0015293">
    <property type="term" value="F:symporter activity"/>
    <property type="evidence" value="ECO:0007669"/>
    <property type="project" value="TreeGrafter"/>
</dbReference>
<keyword evidence="14" id="KW-1185">Reference proteome</keyword>
<dbReference type="InterPro" id="IPR038377">
    <property type="entry name" value="Na/Glc_symporter_sf"/>
</dbReference>
<proteinExistence type="inferred from homology"/>
<evidence type="ECO:0000256" key="9">
    <source>
        <dbReference type="ARBA" id="ARBA00023136"/>
    </source>
</evidence>
<feature type="transmembrane region" description="Helical" evidence="12">
    <location>
        <begin position="440"/>
        <end position="461"/>
    </location>
</feature>
<keyword evidence="7" id="KW-0915">Sodium</keyword>
<dbReference type="Pfam" id="PF00474">
    <property type="entry name" value="SSF"/>
    <property type="match status" value="1"/>
</dbReference>
<dbReference type="Gene3D" id="1.20.1730.10">
    <property type="entry name" value="Sodium/glucose cotransporter"/>
    <property type="match status" value="1"/>
</dbReference>
<keyword evidence="6 12" id="KW-1133">Transmembrane helix</keyword>
<dbReference type="PANTHER" id="PTHR42985:SF40">
    <property type="entry name" value="LD47995P-RELATED"/>
    <property type="match status" value="1"/>
</dbReference>
<evidence type="ECO:0000256" key="5">
    <source>
        <dbReference type="ARBA" id="ARBA00022692"/>
    </source>
</evidence>
<protein>
    <submittedName>
        <fullName evidence="13">Putative sodium-dependent multivitamin transporter-like protein</fullName>
    </submittedName>
</protein>
<feature type="transmembrane region" description="Helical" evidence="12">
    <location>
        <begin position="81"/>
        <end position="103"/>
    </location>
</feature>
<dbReference type="AlphaFoldDB" id="A0A443S7N9"/>
<keyword evidence="3" id="KW-0813">Transport</keyword>
<dbReference type="EMBL" id="NCKV01006458">
    <property type="protein sequence ID" value="RWS23435.1"/>
    <property type="molecule type" value="Genomic_DNA"/>
</dbReference>
<evidence type="ECO:0000256" key="3">
    <source>
        <dbReference type="ARBA" id="ARBA00022448"/>
    </source>
</evidence>
<feature type="transmembrane region" description="Helical" evidence="12">
    <location>
        <begin position="273"/>
        <end position="300"/>
    </location>
</feature>
<dbReference type="InterPro" id="IPR051163">
    <property type="entry name" value="Sodium:Solute_Symporter_SSF"/>
</dbReference>
<feature type="transmembrane region" description="Helical" evidence="12">
    <location>
        <begin position="48"/>
        <end position="69"/>
    </location>
</feature>
<evidence type="ECO:0000256" key="11">
    <source>
        <dbReference type="RuleBase" id="RU362091"/>
    </source>
</evidence>
<dbReference type="STRING" id="299467.A0A443S7N9"/>
<dbReference type="InterPro" id="IPR001734">
    <property type="entry name" value="Na/solute_symporter"/>
</dbReference>
<organism evidence="13 14">
    <name type="scientific">Leptotrombidium deliense</name>
    <dbReference type="NCBI Taxonomy" id="299467"/>
    <lineage>
        <taxon>Eukaryota</taxon>
        <taxon>Metazoa</taxon>
        <taxon>Ecdysozoa</taxon>
        <taxon>Arthropoda</taxon>
        <taxon>Chelicerata</taxon>
        <taxon>Arachnida</taxon>
        <taxon>Acari</taxon>
        <taxon>Acariformes</taxon>
        <taxon>Trombidiformes</taxon>
        <taxon>Prostigmata</taxon>
        <taxon>Anystina</taxon>
        <taxon>Parasitengona</taxon>
        <taxon>Trombiculoidea</taxon>
        <taxon>Trombiculidae</taxon>
        <taxon>Leptotrombidium</taxon>
    </lineage>
</organism>
<feature type="transmembrane region" description="Helical" evidence="12">
    <location>
        <begin position="124"/>
        <end position="146"/>
    </location>
</feature>
<feature type="transmembrane region" description="Helical" evidence="12">
    <location>
        <begin position="381"/>
        <end position="401"/>
    </location>
</feature>
<evidence type="ECO:0000256" key="7">
    <source>
        <dbReference type="ARBA" id="ARBA00023053"/>
    </source>
</evidence>
<feature type="transmembrane region" description="Helical" evidence="12">
    <location>
        <begin position="407"/>
        <end position="428"/>
    </location>
</feature>
<evidence type="ECO:0000313" key="13">
    <source>
        <dbReference type="EMBL" id="RWS23435.1"/>
    </source>
</evidence>
<sequence length="492" mass="53994">MASLLTIYDYIVFGVMLAISALIGLYYQFTGGRQRTTKEYLLGDGDMGIFPVAISLMASFMSAITLLGVPAENYFFSTQFLVINISYIIGTPIAAFIFMPVFFQMKATSAYQYLEHRFDIYVRTAASSIFIIQMILYMGIVLYAPALALSAVTGLSKWWSIISVGLVCTLYCTTGGMKAVLWTDVFQSFLMFASMIIVVVKGTMDVGGAHVVWQRAIDGNRIQFLNFDIDPTTRHTVWSLAIGGVFIYVSLYGINQTQVQRCLSVKSLKKAQFALFISWPTTTLLSILASSCGIVLYAYFYHCDPLLNGDITSKDQLLPYFVMQSLNMVPGLPGLFIAGIFSGALSTVSSFVNSLSAVTLEDYVKVYFFKRKQITEEKAVIISKCLACMYGLICLLVTYLAEQMTGILQASLTIFGVVGGPLLALYTLGMCTKFCTPRGALVSFIVSLIFGFVMGFGALFAGVKPQELPLTIEQCANVNATLALATKPRLTL</sequence>
<comment type="similarity">
    <text evidence="2 11">Belongs to the sodium:solute symporter (SSF) (TC 2.A.21) family.</text>
</comment>
<feature type="transmembrane region" description="Helical" evidence="12">
    <location>
        <begin position="233"/>
        <end position="252"/>
    </location>
</feature>
<evidence type="ECO:0000256" key="6">
    <source>
        <dbReference type="ARBA" id="ARBA00022989"/>
    </source>
</evidence>
<feature type="transmembrane region" description="Helical" evidence="12">
    <location>
        <begin position="6"/>
        <end position="27"/>
    </location>
</feature>
<dbReference type="Proteomes" id="UP000288716">
    <property type="component" value="Unassembled WGS sequence"/>
</dbReference>
<dbReference type="NCBIfam" id="TIGR00813">
    <property type="entry name" value="sss"/>
    <property type="match status" value="1"/>
</dbReference>
<dbReference type="OrthoDB" id="6132759at2759"/>
<keyword evidence="9 12" id="KW-0472">Membrane</keyword>
<dbReference type="PROSITE" id="PS50283">
    <property type="entry name" value="NA_SOLUT_SYMP_3"/>
    <property type="match status" value="1"/>
</dbReference>
<dbReference type="PANTHER" id="PTHR42985">
    <property type="entry name" value="SODIUM-COUPLED MONOCARBOXYLATE TRANSPORTER"/>
    <property type="match status" value="1"/>
</dbReference>
<evidence type="ECO:0000256" key="8">
    <source>
        <dbReference type="ARBA" id="ARBA00023065"/>
    </source>
</evidence>